<dbReference type="Pfam" id="PF00883">
    <property type="entry name" value="Peptidase_M17"/>
    <property type="match status" value="1"/>
</dbReference>
<comment type="similarity">
    <text evidence="1">Belongs to the peptidase M17 family.</text>
</comment>
<evidence type="ECO:0000313" key="8">
    <source>
        <dbReference type="EMBL" id="SCA55454.1"/>
    </source>
</evidence>
<keyword evidence="9" id="KW-1185">Reference proteome</keyword>
<protein>
    <submittedName>
        <fullName evidence="8">Leucyl aminopeptidase</fullName>
    </submittedName>
</protein>
<dbReference type="PANTHER" id="PTHR11963:SF20">
    <property type="entry name" value="PEPTIDASE B"/>
    <property type="match status" value="1"/>
</dbReference>
<dbReference type="AlphaFoldDB" id="A0A1C3RE11"/>
<feature type="domain" description="Cytosol aminopeptidase" evidence="6">
    <location>
        <begin position="149"/>
        <end position="450"/>
    </location>
</feature>
<organism evidence="8 9">
    <name type="scientific">Candidatus Terasakiella magnetica</name>
    <dbReference type="NCBI Taxonomy" id="1867952"/>
    <lineage>
        <taxon>Bacteria</taxon>
        <taxon>Pseudomonadati</taxon>
        <taxon>Pseudomonadota</taxon>
        <taxon>Alphaproteobacteria</taxon>
        <taxon>Rhodospirillales</taxon>
        <taxon>Terasakiellaceae</taxon>
        <taxon>Terasakiella</taxon>
    </lineage>
</organism>
<proteinExistence type="inferred from homology"/>
<dbReference type="RefSeq" id="WP_069186168.1">
    <property type="nucleotide sequence ID" value="NZ_FLYE01000002.1"/>
</dbReference>
<evidence type="ECO:0000259" key="7">
    <source>
        <dbReference type="Pfam" id="PF21337"/>
    </source>
</evidence>
<dbReference type="GO" id="GO:0005737">
    <property type="term" value="C:cytoplasm"/>
    <property type="evidence" value="ECO:0007669"/>
    <property type="project" value="InterPro"/>
</dbReference>
<dbReference type="STRING" id="1867952.MTBPR1_100095"/>
<dbReference type="SUPFAM" id="SSF53187">
    <property type="entry name" value="Zn-dependent exopeptidases"/>
    <property type="match status" value="1"/>
</dbReference>
<evidence type="ECO:0000256" key="2">
    <source>
        <dbReference type="ARBA" id="ARBA00022438"/>
    </source>
</evidence>
<dbReference type="GO" id="GO:0030145">
    <property type="term" value="F:manganese ion binding"/>
    <property type="evidence" value="ECO:0007669"/>
    <property type="project" value="InterPro"/>
</dbReference>
<evidence type="ECO:0000313" key="9">
    <source>
        <dbReference type="Proteomes" id="UP000231658"/>
    </source>
</evidence>
<accession>A0A1C3RE11</accession>
<evidence type="ECO:0000256" key="1">
    <source>
        <dbReference type="ARBA" id="ARBA00009528"/>
    </source>
</evidence>
<evidence type="ECO:0000259" key="6">
    <source>
        <dbReference type="Pfam" id="PF00883"/>
    </source>
</evidence>
<keyword evidence="2 8" id="KW-0031">Aminopeptidase</keyword>
<keyword evidence="4" id="KW-0378">Hydrolase</keyword>
<evidence type="ECO:0000256" key="4">
    <source>
        <dbReference type="ARBA" id="ARBA00022801"/>
    </source>
</evidence>
<dbReference type="InterPro" id="IPR011356">
    <property type="entry name" value="Leucine_aapep/pepB"/>
</dbReference>
<sequence>MPAFDYIVEHPKDKPITLISVACDTFDKWLEKQDKDTQNWIKSNDFKPVGGASIALPGKKGKIEQILVSISQDNMMWDFAALPAKLPKALYKIKGRHKADEANAAVLGWALGTYSFDWYKEATKEFASLVLPKTADKQTVQALAEGIELTRDLINLPAADMGPVELAQAAEDLADEHEAACELIIDDGLMDENLPAIYAVGKGAASDRRPRLIDLTWGSDKHPKITLVGKGVCFDTGGLDIKPAQFMKLMKKDMGGAAHVLGLAKAIMAAKLPVRLRVLIPAVENAVSDKAMRPLDVVDSRQGKTIEIGHTDAEGRVVLADALTLASEEKPDFIIDFATLTGAARVALGTELPALFSNNDDLANDLLMAGQSQGDNMWRLPLWKPYRKMIDGKTGDISNESAAPYGGAITAALFLEEFVLNSTPWAHLDVMGWNTSSKAGRPEGGEAMALRAAFAMIKKRL</sequence>
<dbReference type="InterPro" id="IPR000819">
    <property type="entry name" value="Peptidase_M17_C"/>
</dbReference>
<dbReference type="InterPro" id="IPR048816">
    <property type="entry name" value="Peptidase_M17_N_1"/>
</dbReference>
<dbReference type="InterPro" id="IPR043472">
    <property type="entry name" value="Macro_dom-like"/>
</dbReference>
<dbReference type="Pfam" id="PF21337">
    <property type="entry name" value="Peptidase_M17_N_1"/>
    <property type="match status" value="1"/>
</dbReference>
<feature type="domain" description="M17 aminopeptidase N-terminal" evidence="7">
    <location>
        <begin position="21"/>
        <end position="132"/>
    </location>
</feature>
<dbReference type="PRINTS" id="PR00481">
    <property type="entry name" value="LAMNOPPTDASE"/>
</dbReference>
<dbReference type="Gene3D" id="3.40.630.10">
    <property type="entry name" value="Zn peptidases"/>
    <property type="match status" value="1"/>
</dbReference>
<dbReference type="PANTHER" id="PTHR11963">
    <property type="entry name" value="LEUCINE AMINOPEPTIDASE-RELATED"/>
    <property type="match status" value="1"/>
</dbReference>
<dbReference type="GO" id="GO:0006508">
    <property type="term" value="P:proteolysis"/>
    <property type="evidence" value="ECO:0007669"/>
    <property type="project" value="UniProtKB-KW"/>
</dbReference>
<reference evidence="8 9" key="1">
    <citation type="submission" date="2016-07" db="EMBL/GenBank/DDBJ databases">
        <authorList>
            <person name="Lefevre C.T."/>
        </authorList>
    </citation>
    <scope>NUCLEOTIDE SEQUENCE [LARGE SCALE GENOMIC DNA]</scope>
    <source>
        <strain evidence="8">PR1</strain>
    </source>
</reference>
<evidence type="ECO:0000256" key="5">
    <source>
        <dbReference type="ARBA" id="ARBA00023211"/>
    </source>
</evidence>
<dbReference type="EMBL" id="FLYE01000002">
    <property type="protein sequence ID" value="SCA55454.1"/>
    <property type="molecule type" value="Genomic_DNA"/>
</dbReference>
<name>A0A1C3RE11_9PROT</name>
<keyword evidence="5" id="KW-0464">Manganese</keyword>
<dbReference type="Proteomes" id="UP000231658">
    <property type="component" value="Unassembled WGS sequence"/>
</dbReference>
<dbReference type="OrthoDB" id="9809354at2"/>
<dbReference type="GO" id="GO:0070006">
    <property type="term" value="F:metalloaminopeptidase activity"/>
    <property type="evidence" value="ECO:0007669"/>
    <property type="project" value="InterPro"/>
</dbReference>
<dbReference type="Gene3D" id="3.40.220.10">
    <property type="entry name" value="Leucine Aminopeptidase, subunit E, domain 1"/>
    <property type="match status" value="1"/>
</dbReference>
<gene>
    <name evidence="8" type="ORF">MTBPR1_100095</name>
</gene>
<evidence type="ECO:0000256" key="3">
    <source>
        <dbReference type="ARBA" id="ARBA00022670"/>
    </source>
</evidence>
<dbReference type="CDD" id="cd00433">
    <property type="entry name" value="Peptidase_M17"/>
    <property type="match status" value="1"/>
</dbReference>
<keyword evidence="3" id="KW-0645">Protease</keyword>